<dbReference type="AlphaFoldDB" id="A0A2M9Z9N2"/>
<protein>
    <submittedName>
        <fullName evidence="1">Uncharacterized protein</fullName>
    </submittedName>
</protein>
<gene>
    <name evidence="1" type="ORF">CH371_14115</name>
</gene>
<proteinExistence type="predicted"/>
<evidence type="ECO:0000313" key="1">
    <source>
        <dbReference type="EMBL" id="PJZ65062.1"/>
    </source>
</evidence>
<accession>A0A2M9Z9N2</accession>
<organism evidence="1 2">
    <name type="scientific">Leptospira wolffii</name>
    <dbReference type="NCBI Taxonomy" id="409998"/>
    <lineage>
        <taxon>Bacteria</taxon>
        <taxon>Pseudomonadati</taxon>
        <taxon>Spirochaetota</taxon>
        <taxon>Spirochaetia</taxon>
        <taxon>Leptospirales</taxon>
        <taxon>Leptospiraceae</taxon>
        <taxon>Leptospira</taxon>
    </lineage>
</organism>
<comment type="caution">
    <text evidence="1">The sequence shown here is derived from an EMBL/GenBank/DDBJ whole genome shotgun (WGS) entry which is preliminary data.</text>
</comment>
<dbReference type="EMBL" id="NPDT01000006">
    <property type="protein sequence ID" value="PJZ65062.1"/>
    <property type="molecule type" value="Genomic_DNA"/>
</dbReference>
<name>A0A2M9Z9N2_9LEPT</name>
<reference evidence="1 2" key="1">
    <citation type="submission" date="2017-07" db="EMBL/GenBank/DDBJ databases">
        <title>Leptospira spp. isolated from tropical soils.</title>
        <authorList>
            <person name="Thibeaux R."/>
            <person name="Iraola G."/>
            <person name="Ferres I."/>
            <person name="Bierque E."/>
            <person name="Girault D."/>
            <person name="Soupe-Gilbert M.-E."/>
            <person name="Picardeau M."/>
            <person name="Goarant C."/>
        </authorList>
    </citation>
    <scope>NUCLEOTIDE SEQUENCE [LARGE SCALE GENOMIC DNA]</scope>
    <source>
        <strain evidence="1 2">FH2-C-A2</strain>
    </source>
</reference>
<sequence length="379" mass="44697">MRFPTRSVYFSRMSRFRNLKERILSQFSFLGFLGSVKWEAGKIRLQKKLDPYLTHRNVSEEIRPFDSQSPDFSPDWSKNLPPFSFTETEEEEILPNAKRKIRTFREHKVSLWSLLPFLFWRKKIEEADPLSRAFLPGQETRGENAPYSKRKSSSLRDRPYFWEAWFPQTSTLTLSPLLIWETSVSSDLFSDCQPESILPAGEPGKWKVRIHAMRVLSHQIGNLYEDRFPKPHLVHRAEVWVYGHEKEKEIDPEEARLFPLGVWLNPNFLKEEDPRLRAGLPFREGNISWNIRGEELQIGIRDRFWVWKPSSQKEDFPKELESPHIVLGKTYHCLESKEFNKDRAKAYLFKRAIVSDPSLLQRSKPAWKRSGVSPNPILK</sequence>
<evidence type="ECO:0000313" key="2">
    <source>
        <dbReference type="Proteomes" id="UP000231912"/>
    </source>
</evidence>
<dbReference type="Proteomes" id="UP000231912">
    <property type="component" value="Unassembled WGS sequence"/>
</dbReference>